<proteinExistence type="predicted"/>
<feature type="region of interest" description="Disordered" evidence="1">
    <location>
        <begin position="107"/>
        <end position="129"/>
    </location>
</feature>
<dbReference type="AlphaFoldDB" id="A0A9D4WED3"/>
<keyword evidence="3" id="KW-1185">Reference proteome</keyword>
<dbReference type="PANTHER" id="PTHR32108:SF9">
    <property type="entry name" value="REVERSE TRANSCRIPTASE RNASE H-LIKE DOMAIN-CONTAINING PROTEIN"/>
    <property type="match status" value="1"/>
</dbReference>
<evidence type="ECO:0000256" key="1">
    <source>
        <dbReference type="SAM" id="MobiDB-lite"/>
    </source>
</evidence>
<dbReference type="EMBL" id="JAMSHJ010000006">
    <property type="protein sequence ID" value="KAI5400182.1"/>
    <property type="molecule type" value="Genomic_DNA"/>
</dbReference>
<feature type="compositionally biased region" description="Low complexity" evidence="1">
    <location>
        <begin position="109"/>
        <end position="129"/>
    </location>
</feature>
<gene>
    <name evidence="2" type="ORF">KIW84_065202</name>
</gene>
<comment type="caution">
    <text evidence="2">The sequence shown here is derived from an EMBL/GenBank/DDBJ whole genome shotgun (WGS) entry which is preliminary data.</text>
</comment>
<protein>
    <submittedName>
        <fullName evidence="2">Uncharacterized protein</fullName>
    </submittedName>
</protein>
<dbReference type="Gramene" id="Psat06G0520200-T1">
    <property type="protein sequence ID" value="KAI5400182.1"/>
    <property type="gene ID" value="KIW84_065202"/>
</dbReference>
<sequence>MTKIFLKTLSSFYYERMIASVPGDFTEMVNMGMRLELGVCEGRLFKEEVSSSKKYGNNFSKKKEGEANTVSVGRKRRPHSRRSPQPLQHHHQVSSVIPLFSNNQSILVQQQRQQQPQQRTNNYNKNNNQQQNFERKKNLLQPRNPSQIPEPLPWWYKQVLHCAFHQGAPGHDIENCYPLKYEVHKLVKSGMVSFEDHAPNVKANSFPAHGNSFINMVDGCLGIFRVFDVRRIRRSLVEIHKTLCTISDCEHDHDSCTICSVNPHGCSIVKRDIQKLMDENVIHVQYSRDIDDVNIIVPVFKTPERVYNATMLENGQEVLLPTTNSIVNITNVEKVARSGRVFGPVFPKDVEDVSKRIEVPTVDPINAPKCQYGESSSFKTNDDDDDEVLHLI</sequence>
<name>A0A9D4WED3_PEA</name>
<accession>A0A9D4WED3</accession>
<dbReference type="Proteomes" id="UP001058974">
    <property type="component" value="Chromosome 6"/>
</dbReference>
<evidence type="ECO:0000313" key="2">
    <source>
        <dbReference type="EMBL" id="KAI5400182.1"/>
    </source>
</evidence>
<reference evidence="2 3" key="1">
    <citation type="journal article" date="2022" name="Nat. Genet.">
        <title>Improved pea reference genome and pan-genome highlight genomic features and evolutionary characteristics.</title>
        <authorList>
            <person name="Yang T."/>
            <person name="Liu R."/>
            <person name="Luo Y."/>
            <person name="Hu S."/>
            <person name="Wang D."/>
            <person name="Wang C."/>
            <person name="Pandey M.K."/>
            <person name="Ge S."/>
            <person name="Xu Q."/>
            <person name="Li N."/>
            <person name="Li G."/>
            <person name="Huang Y."/>
            <person name="Saxena R.K."/>
            <person name="Ji Y."/>
            <person name="Li M."/>
            <person name="Yan X."/>
            <person name="He Y."/>
            <person name="Liu Y."/>
            <person name="Wang X."/>
            <person name="Xiang C."/>
            <person name="Varshney R.K."/>
            <person name="Ding H."/>
            <person name="Gao S."/>
            <person name="Zong X."/>
        </authorList>
    </citation>
    <scope>NUCLEOTIDE SEQUENCE [LARGE SCALE GENOMIC DNA]</scope>
    <source>
        <strain evidence="2 3">cv. Zhongwan 6</strain>
    </source>
</reference>
<dbReference type="PANTHER" id="PTHR32108">
    <property type="entry name" value="DNA-DIRECTED RNA POLYMERASE SUBUNIT ALPHA"/>
    <property type="match status" value="1"/>
</dbReference>
<feature type="region of interest" description="Disordered" evidence="1">
    <location>
        <begin position="55"/>
        <end position="92"/>
    </location>
</feature>
<feature type="compositionally biased region" description="Basic residues" evidence="1">
    <location>
        <begin position="73"/>
        <end position="92"/>
    </location>
</feature>
<evidence type="ECO:0000313" key="3">
    <source>
        <dbReference type="Proteomes" id="UP001058974"/>
    </source>
</evidence>
<organism evidence="2 3">
    <name type="scientific">Pisum sativum</name>
    <name type="common">Garden pea</name>
    <name type="synonym">Lathyrus oleraceus</name>
    <dbReference type="NCBI Taxonomy" id="3888"/>
    <lineage>
        <taxon>Eukaryota</taxon>
        <taxon>Viridiplantae</taxon>
        <taxon>Streptophyta</taxon>
        <taxon>Embryophyta</taxon>
        <taxon>Tracheophyta</taxon>
        <taxon>Spermatophyta</taxon>
        <taxon>Magnoliopsida</taxon>
        <taxon>eudicotyledons</taxon>
        <taxon>Gunneridae</taxon>
        <taxon>Pentapetalae</taxon>
        <taxon>rosids</taxon>
        <taxon>fabids</taxon>
        <taxon>Fabales</taxon>
        <taxon>Fabaceae</taxon>
        <taxon>Papilionoideae</taxon>
        <taxon>50 kb inversion clade</taxon>
        <taxon>NPAAA clade</taxon>
        <taxon>Hologalegina</taxon>
        <taxon>IRL clade</taxon>
        <taxon>Fabeae</taxon>
        <taxon>Lathyrus</taxon>
    </lineage>
</organism>